<dbReference type="Proteomes" id="UP000747399">
    <property type="component" value="Unassembled WGS sequence"/>
</dbReference>
<feature type="compositionally biased region" description="Acidic residues" evidence="2">
    <location>
        <begin position="440"/>
        <end position="486"/>
    </location>
</feature>
<feature type="compositionally biased region" description="Low complexity" evidence="2">
    <location>
        <begin position="681"/>
        <end position="690"/>
    </location>
</feature>
<gene>
    <name evidence="4" type="ORF">Vafri_14313</name>
</gene>
<feature type="non-terminal residue" evidence="4">
    <location>
        <position position="795"/>
    </location>
</feature>
<evidence type="ECO:0000313" key="4">
    <source>
        <dbReference type="EMBL" id="GIL59544.1"/>
    </source>
</evidence>
<name>A0A8J4BE03_9CHLO</name>
<feature type="compositionally biased region" description="Pro residues" evidence="2">
    <location>
        <begin position="644"/>
        <end position="656"/>
    </location>
</feature>
<dbReference type="PROSITE" id="PS50118">
    <property type="entry name" value="HMG_BOX_2"/>
    <property type="match status" value="1"/>
</dbReference>
<dbReference type="GO" id="GO:0003677">
    <property type="term" value="F:DNA binding"/>
    <property type="evidence" value="ECO:0007669"/>
    <property type="project" value="UniProtKB-UniRule"/>
</dbReference>
<feature type="compositionally biased region" description="Basic and acidic residues" evidence="2">
    <location>
        <begin position="590"/>
        <end position="606"/>
    </location>
</feature>
<dbReference type="GO" id="GO:0005634">
    <property type="term" value="C:nucleus"/>
    <property type="evidence" value="ECO:0007669"/>
    <property type="project" value="UniProtKB-UniRule"/>
</dbReference>
<feature type="region of interest" description="Disordered" evidence="2">
    <location>
        <begin position="106"/>
        <end position="134"/>
    </location>
</feature>
<evidence type="ECO:0000313" key="5">
    <source>
        <dbReference type="Proteomes" id="UP000747399"/>
    </source>
</evidence>
<protein>
    <recommendedName>
        <fullName evidence="3">HMG box domain-containing protein</fullName>
    </recommendedName>
</protein>
<feature type="DNA-binding region" description="HMG box" evidence="1">
    <location>
        <begin position="127"/>
        <end position="205"/>
    </location>
</feature>
<feature type="compositionally biased region" description="Acidic residues" evidence="2">
    <location>
        <begin position="351"/>
        <end position="363"/>
    </location>
</feature>
<keyword evidence="1" id="KW-0539">Nucleus</keyword>
<dbReference type="InterPro" id="IPR036910">
    <property type="entry name" value="HMG_box_dom_sf"/>
</dbReference>
<feature type="compositionally biased region" description="Basic and acidic residues" evidence="2">
    <location>
        <begin position="705"/>
        <end position="714"/>
    </location>
</feature>
<evidence type="ECO:0000259" key="3">
    <source>
        <dbReference type="PROSITE" id="PS50118"/>
    </source>
</evidence>
<evidence type="ECO:0000256" key="1">
    <source>
        <dbReference type="PROSITE-ProRule" id="PRU00267"/>
    </source>
</evidence>
<dbReference type="EMBL" id="BNCO01000035">
    <property type="protein sequence ID" value="GIL59544.1"/>
    <property type="molecule type" value="Genomic_DNA"/>
</dbReference>
<dbReference type="Gene3D" id="1.10.30.10">
    <property type="entry name" value="High mobility group box domain"/>
    <property type="match status" value="1"/>
</dbReference>
<evidence type="ECO:0000256" key="2">
    <source>
        <dbReference type="SAM" id="MobiDB-lite"/>
    </source>
</evidence>
<feature type="region of interest" description="Disordered" evidence="2">
    <location>
        <begin position="337"/>
        <end position="795"/>
    </location>
</feature>
<dbReference type="AlphaFoldDB" id="A0A8J4BE03"/>
<feature type="compositionally biased region" description="Low complexity" evidence="2">
    <location>
        <begin position="508"/>
        <end position="536"/>
    </location>
</feature>
<feature type="compositionally biased region" description="Low complexity" evidence="2">
    <location>
        <begin position="736"/>
        <end position="746"/>
    </location>
</feature>
<feature type="compositionally biased region" description="Low complexity" evidence="2">
    <location>
        <begin position="573"/>
        <end position="585"/>
    </location>
</feature>
<feature type="compositionally biased region" description="Basic and acidic residues" evidence="2">
    <location>
        <begin position="337"/>
        <end position="350"/>
    </location>
</feature>
<feature type="domain" description="HMG box" evidence="3">
    <location>
        <begin position="127"/>
        <end position="205"/>
    </location>
</feature>
<sequence length="795" mass="84478">RLYLNNRERFQSLGSQFIKLGHVGCAAVVFAFEAQVMVKPRSRSKASALKESVQDTPYAVLTERDERAATKQPSKLSAKAFFGKDVPQPEPKKALMPLNWAAGTSWKRGGAAPDAKKQQRSNDSSAGPQPCRGPVDFMVEETVRTALQAEPDLAANGEELRRMRATLRTEYTDRWAVMTAAERRAYNDQAAADKERFRTEMKAWREANKPNGKGGKKKAADAADGEKGDDDVANGEDGGKNAGVTEEAEAGMEKAAAPKEKRATRKKATEAPADADNDAGAAQGDHVEVGGSGAGTRAKSTRLKKATSKAEALAGGSKAVKVSRAPLRWAERQRKELLGEGMDMDVKANDDGDDDSGAAEEEPITVGRKRRAASGRQAATTSKKMIKGEAAPATAAMNEELVDAQKKPGIAKRNLTKVEKAGRAPTKMAARQRRKIVKEEEAEDVDSENSEEESVSEDSEEEDIDEGGDDKEEDAMDPTSDTDEEEHVPTTKRKQQQSKHTATKKAAARTAKASAKPKKAAAINKVVASKKVPAAKVQHRGEGDVKDPWQIESETEEQVVEAAAAPRRRGRPSKAAVAAAAEAAAPRGAVMDHKAGTKGKAKDAAVVKEANPVDIKRPRKAEAQDNAEPAPKRGRKAAKEAAAPTPPLHPEPPKPVAAPAAPVNAGGGKSASLKRKGRSTAIRAANAPAATDEDRDAADAGAAAEKNKMDEHLSPKQQQQQALAGKSGKRGRPAKRAAIAVEAKAPTPVPKDGKDKGEEVEEDEAPSVEVKKSRGGKGKAGNKDGPKVGRPRRSK</sequence>
<feature type="compositionally biased region" description="Basic and acidic residues" evidence="2">
    <location>
        <begin position="539"/>
        <end position="549"/>
    </location>
</feature>
<proteinExistence type="predicted"/>
<feature type="compositionally biased region" description="Low complexity" evidence="2">
    <location>
        <begin position="271"/>
        <end position="284"/>
    </location>
</feature>
<feature type="region of interest" description="Disordered" evidence="2">
    <location>
        <begin position="204"/>
        <end position="322"/>
    </location>
</feature>
<accession>A0A8J4BE03</accession>
<keyword evidence="1" id="KW-0238">DNA-binding</keyword>
<feature type="compositionally biased region" description="Basic residues" evidence="2">
    <location>
        <begin position="490"/>
        <end position="507"/>
    </location>
</feature>
<keyword evidence="5" id="KW-1185">Reference proteome</keyword>
<reference evidence="4" key="1">
    <citation type="journal article" date="2021" name="Proc. Natl. Acad. Sci. U.S.A.">
        <title>Three genomes in the algal genus Volvox reveal the fate of a haploid sex-determining region after a transition to homothallism.</title>
        <authorList>
            <person name="Yamamoto K."/>
            <person name="Hamaji T."/>
            <person name="Kawai-Toyooka H."/>
            <person name="Matsuzaki R."/>
            <person name="Takahashi F."/>
            <person name="Nishimura Y."/>
            <person name="Kawachi M."/>
            <person name="Noguchi H."/>
            <person name="Minakuchi Y."/>
            <person name="Umen J.G."/>
            <person name="Toyoda A."/>
            <person name="Nozaki H."/>
        </authorList>
    </citation>
    <scope>NUCLEOTIDE SEQUENCE</scope>
    <source>
        <strain evidence="4">NIES-3780</strain>
    </source>
</reference>
<dbReference type="InterPro" id="IPR009071">
    <property type="entry name" value="HMG_box_dom"/>
</dbReference>
<comment type="caution">
    <text evidence="4">The sequence shown here is derived from an EMBL/GenBank/DDBJ whole genome shotgun (WGS) entry which is preliminary data.</text>
</comment>
<organism evidence="4 5">
    <name type="scientific">Volvox africanus</name>
    <dbReference type="NCBI Taxonomy" id="51714"/>
    <lineage>
        <taxon>Eukaryota</taxon>
        <taxon>Viridiplantae</taxon>
        <taxon>Chlorophyta</taxon>
        <taxon>core chlorophytes</taxon>
        <taxon>Chlorophyceae</taxon>
        <taxon>CS clade</taxon>
        <taxon>Chlamydomonadales</taxon>
        <taxon>Volvocaceae</taxon>
        <taxon>Volvox</taxon>
    </lineage>
</organism>
<dbReference type="SUPFAM" id="SSF47095">
    <property type="entry name" value="HMG-box"/>
    <property type="match status" value="1"/>
</dbReference>
<feature type="compositionally biased region" description="Basic and acidic residues" evidence="2">
    <location>
        <begin position="614"/>
        <end position="623"/>
    </location>
</feature>